<proteinExistence type="predicted"/>
<organism evidence="1 2">
    <name type="scientific">Actinidia rufa</name>
    <dbReference type="NCBI Taxonomy" id="165716"/>
    <lineage>
        <taxon>Eukaryota</taxon>
        <taxon>Viridiplantae</taxon>
        <taxon>Streptophyta</taxon>
        <taxon>Embryophyta</taxon>
        <taxon>Tracheophyta</taxon>
        <taxon>Spermatophyta</taxon>
        <taxon>Magnoliopsida</taxon>
        <taxon>eudicotyledons</taxon>
        <taxon>Gunneridae</taxon>
        <taxon>Pentapetalae</taxon>
        <taxon>asterids</taxon>
        <taxon>Ericales</taxon>
        <taxon>Actinidiaceae</taxon>
        <taxon>Actinidia</taxon>
    </lineage>
</organism>
<dbReference type="AlphaFoldDB" id="A0A7J0FP27"/>
<protein>
    <submittedName>
        <fullName evidence="1">Uncharacterized protein</fullName>
    </submittedName>
</protein>
<keyword evidence="2" id="KW-1185">Reference proteome</keyword>
<sequence>MKTSASIFHDTFAAPSLLTLFDTPCFHSRLSDHLRSAALSLLHPSLPKCVTLRHVGSSSLVVARPPERSWKRMVVEKLGLAGGDGMDVGVGLQALPYVNLVGLKEAHFNTGINHCISQQRSISRRDTSQAHLILISTTTWSGTTQAS</sequence>
<dbReference type="Proteomes" id="UP000585474">
    <property type="component" value="Unassembled WGS sequence"/>
</dbReference>
<accession>A0A7J0FP27</accession>
<gene>
    <name evidence="1" type="ORF">Acr_14g0001080</name>
</gene>
<dbReference type="EMBL" id="BJWL01000014">
    <property type="protein sequence ID" value="GFZ00473.1"/>
    <property type="molecule type" value="Genomic_DNA"/>
</dbReference>
<name>A0A7J0FP27_9ERIC</name>
<reference evidence="1 2" key="1">
    <citation type="submission" date="2019-07" db="EMBL/GenBank/DDBJ databases">
        <title>De Novo Assembly of kiwifruit Actinidia rufa.</title>
        <authorList>
            <person name="Sugita-Konishi S."/>
            <person name="Sato K."/>
            <person name="Mori E."/>
            <person name="Abe Y."/>
            <person name="Kisaki G."/>
            <person name="Hamano K."/>
            <person name="Suezawa K."/>
            <person name="Otani M."/>
            <person name="Fukuda T."/>
            <person name="Manabe T."/>
            <person name="Gomi K."/>
            <person name="Tabuchi M."/>
            <person name="Akimitsu K."/>
            <person name="Kataoka I."/>
        </authorList>
    </citation>
    <scope>NUCLEOTIDE SEQUENCE [LARGE SCALE GENOMIC DNA]</scope>
    <source>
        <strain evidence="2">cv. Fuchu</strain>
    </source>
</reference>
<comment type="caution">
    <text evidence="1">The sequence shown here is derived from an EMBL/GenBank/DDBJ whole genome shotgun (WGS) entry which is preliminary data.</text>
</comment>
<evidence type="ECO:0000313" key="1">
    <source>
        <dbReference type="EMBL" id="GFZ00473.1"/>
    </source>
</evidence>
<evidence type="ECO:0000313" key="2">
    <source>
        <dbReference type="Proteomes" id="UP000585474"/>
    </source>
</evidence>